<organism evidence="2 3">
    <name type="scientific">candidate division WWE3 bacterium CG08_land_8_20_14_0_20_41_15</name>
    <dbReference type="NCBI Taxonomy" id="1975086"/>
    <lineage>
        <taxon>Bacteria</taxon>
        <taxon>Katanobacteria</taxon>
    </lineage>
</organism>
<dbReference type="InterPro" id="IPR007374">
    <property type="entry name" value="ASCH_domain"/>
</dbReference>
<evidence type="ECO:0000259" key="1">
    <source>
        <dbReference type="SMART" id="SM01022"/>
    </source>
</evidence>
<dbReference type="AlphaFoldDB" id="A0A2H0XCE0"/>
<dbReference type="EMBL" id="PEYV01000019">
    <property type="protein sequence ID" value="PIS21768.1"/>
    <property type="molecule type" value="Genomic_DNA"/>
</dbReference>
<protein>
    <recommendedName>
        <fullName evidence="1">ASCH domain-containing protein</fullName>
    </recommendedName>
</protein>
<dbReference type="InterPro" id="IPR015947">
    <property type="entry name" value="PUA-like_sf"/>
</dbReference>
<sequence>MISVGVAVGRNTKSVIWAKILKQRKKENYLKILLRKRVSESMKTLKFREQLASEVLKGEKTATWRLFDDKDLKVGDIVELVVWETNEKFAKVEITEVTEKNLGDVEENDYEGHEKFQDKESMLKSYQQYYGDKVNFSTLAKLVRFKLLESQ</sequence>
<feature type="domain" description="ASCH" evidence="1">
    <location>
        <begin position="45"/>
        <end position="149"/>
    </location>
</feature>
<dbReference type="PANTHER" id="PTHR42250:SF1">
    <property type="entry name" value="ASCH DOMAIN-CONTAINING PROTEIN"/>
    <property type="match status" value="1"/>
</dbReference>
<accession>A0A2H0XCE0</accession>
<dbReference type="Pfam" id="PF04266">
    <property type="entry name" value="ASCH"/>
    <property type="match status" value="1"/>
</dbReference>
<comment type="caution">
    <text evidence="2">The sequence shown here is derived from an EMBL/GenBank/DDBJ whole genome shotgun (WGS) entry which is preliminary data.</text>
</comment>
<evidence type="ECO:0000313" key="3">
    <source>
        <dbReference type="Proteomes" id="UP000231098"/>
    </source>
</evidence>
<dbReference type="Proteomes" id="UP000231098">
    <property type="component" value="Unassembled WGS sequence"/>
</dbReference>
<name>A0A2H0XCE0_UNCKA</name>
<reference evidence="3" key="1">
    <citation type="submission" date="2017-09" db="EMBL/GenBank/DDBJ databases">
        <title>Depth-based differentiation of microbial function through sediment-hosted aquifers and enrichment of novel symbionts in the deep terrestrial subsurface.</title>
        <authorList>
            <person name="Probst A.J."/>
            <person name="Ladd B."/>
            <person name="Jarett J.K."/>
            <person name="Geller-Mcgrath D.E."/>
            <person name="Sieber C.M.K."/>
            <person name="Emerson J.B."/>
            <person name="Anantharaman K."/>
            <person name="Thomas B.C."/>
            <person name="Malmstrom R."/>
            <person name="Stieglmeier M."/>
            <person name="Klingl A."/>
            <person name="Woyke T."/>
            <person name="Ryan C.M."/>
            <person name="Banfield J.F."/>
        </authorList>
    </citation>
    <scope>NUCLEOTIDE SEQUENCE [LARGE SCALE GENOMIC DNA]</scope>
</reference>
<dbReference type="SMART" id="SM01022">
    <property type="entry name" value="ASCH"/>
    <property type="match status" value="1"/>
</dbReference>
<evidence type="ECO:0000313" key="2">
    <source>
        <dbReference type="EMBL" id="PIS21768.1"/>
    </source>
</evidence>
<gene>
    <name evidence="2" type="ORF">COT51_01025</name>
</gene>
<dbReference type="PANTHER" id="PTHR42250">
    <property type="entry name" value="ASCH DOMAIN-CONTAINING PROTEIN"/>
    <property type="match status" value="1"/>
</dbReference>
<dbReference type="Gene3D" id="2.30.130.30">
    <property type="entry name" value="Hypothetical protein"/>
    <property type="match status" value="1"/>
</dbReference>
<proteinExistence type="predicted"/>
<dbReference type="SUPFAM" id="SSF88697">
    <property type="entry name" value="PUA domain-like"/>
    <property type="match status" value="1"/>
</dbReference>